<feature type="transmembrane region" description="Helical" evidence="3">
    <location>
        <begin position="141"/>
        <end position="163"/>
    </location>
</feature>
<reference evidence="5" key="1">
    <citation type="submission" date="2020-01" db="EMBL/GenBank/DDBJ databases">
        <title>Genome Sequencing of Three Apophysomyces-Like Fungal Strains Confirms a Novel Fungal Genus in the Mucoromycota with divergent Burkholderia-like Endosymbiotic Bacteria.</title>
        <authorList>
            <person name="Stajich J.E."/>
            <person name="Macias A.M."/>
            <person name="Carter-House D."/>
            <person name="Lovett B."/>
            <person name="Kasson L.R."/>
            <person name="Berry K."/>
            <person name="Grigoriev I."/>
            <person name="Chang Y."/>
            <person name="Spatafora J."/>
            <person name="Kasson M.T."/>
        </authorList>
    </citation>
    <scope>NUCLEOTIDE SEQUENCE</scope>
    <source>
        <strain evidence="5">NRRL A-21654</strain>
    </source>
</reference>
<comment type="caution">
    <text evidence="5">The sequence shown here is derived from an EMBL/GenBank/DDBJ whole genome shotgun (WGS) entry which is preliminary data.</text>
</comment>
<dbReference type="GO" id="GO:0022857">
    <property type="term" value="F:transmembrane transporter activity"/>
    <property type="evidence" value="ECO:0007669"/>
    <property type="project" value="InterPro"/>
</dbReference>
<feature type="transmembrane region" description="Helical" evidence="3">
    <location>
        <begin position="396"/>
        <end position="418"/>
    </location>
</feature>
<keyword evidence="3" id="KW-0472">Membrane</keyword>
<accession>A0A8H7BX69</accession>
<organism evidence="5 6">
    <name type="scientific">Apophysomyces ossiformis</name>
    <dbReference type="NCBI Taxonomy" id="679940"/>
    <lineage>
        <taxon>Eukaryota</taxon>
        <taxon>Fungi</taxon>
        <taxon>Fungi incertae sedis</taxon>
        <taxon>Mucoromycota</taxon>
        <taxon>Mucoromycotina</taxon>
        <taxon>Mucoromycetes</taxon>
        <taxon>Mucorales</taxon>
        <taxon>Mucorineae</taxon>
        <taxon>Mucoraceae</taxon>
        <taxon>Apophysomyces</taxon>
    </lineage>
</organism>
<name>A0A8H7BX69_9FUNG</name>
<dbReference type="InterPro" id="IPR011701">
    <property type="entry name" value="MFS"/>
</dbReference>
<feature type="transmembrane region" description="Helical" evidence="3">
    <location>
        <begin position="260"/>
        <end position="281"/>
    </location>
</feature>
<evidence type="ECO:0000256" key="3">
    <source>
        <dbReference type="SAM" id="Phobius"/>
    </source>
</evidence>
<evidence type="ECO:0000256" key="1">
    <source>
        <dbReference type="ARBA" id="ARBA00004141"/>
    </source>
</evidence>
<comment type="subcellular location">
    <subcellularLocation>
        <location evidence="1">Membrane</location>
        <topology evidence="1">Multi-pass membrane protein</topology>
    </subcellularLocation>
</comment>
<evidence type="ECO:0000259" key="4">
    <source>
        <dbReference type="PROSITE" id="PS50850"/>
    </source>
</evidence>
<feature type="transmembrane region" description="Helical" evidence="3">
    <location>
        <begin position="371"/>
        <end position="390"/>
    </location>
</feature>
<dbReference type="AlphaFoldDB" id="A0A8H7BX69"/>
<feature type="transmembrane region" description="Helical" evidence="3">
    <location>
        <begin position="302"/>
        <end position="321"/>
    </location>
</feature>
<dbReference type="InterPro" id="IPR050327">
    <property type="entry name" value="Proton-linked_MCT"/>
</dbReference>
<dbReference type="Pfam" id="PF07690">
    <property type="entry name" value="MFS_1"/>
    <property type="match status" value="1"/>
</dbReference>
<feature type="transmembrane region" description="Helical" evidence="3">
    <location>
        <begin position="170"/>
        <end position="189"/>
    </location>
</feature>
<dbReference type="OrthoDB" id="2213137at2759"/>
<dbReference type="InterPro" id="IPR020846">
    <property type="entry name" value="MFS_dom"/>
</dbReference>
<gene>
    <name evidence="5" type="ORF">EC973_008183</name>
</gene>
<dbReference type="CDD" id="cd17352">
    <property type="entry name" value="MFS_MCT_SLC16"/>
    <property type="match status" value="1"/>
</dbReference>
<dbReference type="InterPro" id="IPR036259">
    <property type="entry name" value="MFS_trans_sf"/>
</dbReference>
<dbReference type="Gene3D" id="1.20.1250.20">
    <property type="entry name" value="MFS general substrate transporter like domains"/>
    <property type="match status" value="2"/>
</dbReference>
<dbReference type="GO" id="GO:0016020">
    <property type="term" value="C:membrane"/>
    <property type="evidence" value="ECO:0007669"/>
    <property type="project" value="UniProtKB-SubCell"/>
</dbReference>
<sequence>MVKAKNLSHTTLASPTIEKVEVVQEHSGPTYSHLLDSSPFPALTSVDEITKTLTKTQSRTTCYSKGDIESPTEKDGISEVEANQAEYGPYPTEGIHNPGWVVVVSTFLVNFFVFGTVFSWGNFQRLYIEDVYKGQTDAFRIAFVGTSATACLLSCGVFLTPVIQRIGFRGTMMIGTILAPLGLILASFATELWHIYLTQGILFGIGGTFVFAPSVALPAQWFVKNRALATGIAVSGSGIGGLAISPMTQHLVSSIGYRNALRVIGGMGFGVLVIATSLAMSRWRPPKTASRGFSSIIDLSLINLRFGILLLFGFLVPFGYVGPFFLAPTYAPYIGMSIASAATLVSIMSAMNALCRITLGFLADSIGRLNTMFLATFLAGLFTMVIWQFSTGSQIYIAYAVLYGLTGGGFVSLFPVVVADIVGIENVQRGLGMCYLSTTFGTLLGTPIVGELQRRFGWTAAIQCTGAPTVASALVLLALRFITSRGKVFVKI</sequence>
<dbReference type="EMBL" id="JABAYA010000068">
    <property type="protein sequence ID" value="KAF7726988.1"/>
    <property type="molecule type" value="Genomic_DNA"/>
</dbReference>
<dbReference type="Proteomes" id="UP000605846">
    <property type="component" value="Unassembled WGS sequence"/>
</dbReference>
<feature type="transmembrane region" description="Helical" evidence="3">
    <location>
        <begin position="195"/>
        <end position="215"/>
    </location>
</feature>
<feature type="transmembrane region" description="Helical" evidence="3">
    <location>
        <begin position="430"/>
        <end position="450"/>
    </location>
</feature>
<feature type="transmembrane region" description="Helical" evidence="3">
    <location>
        <begin position="456"/>
        <end position="482"/>
    </location>
</feature>
<dbReference type="PROSITE" id="PS50850">
    <property type="entry name" value="MFS"/>
    <property type="match status" value="1"/>
</dbReference>
<dbReference type="PANTHER" id="PTHR11360:SF284">
    <property type="entry name" value="EG:103B4.3 PROTEIN-RELATED"/>
    <property type="match status" value="1"/>
</dbReference>
<evidence type="ECO:0000313" key="6">
    <source>
        <dbReference type="Proteomes" id="UP000605846"/>
    </source>
</evidence>
<proteinExistence type="inferred from homology"/>
<feature type="transmembrane region" description="Helical" evidence="3">
    <location>
        <begin position="333"/>
        <end position="359"/>
    </location>
</feature>
<dbReference type="PANTHER" id="PTHR11360">
    <property type="entry name" value="MONOCARBOXYLATE TRANSPORTER"/>
    <property type="match status" value="1"/>
</dbReference>
<comment type="similarity">
    <text evidence="2">Belongs to the major facilitator superfamily. Monocarboxylate porter (TC 2.A.1.13) family.</text>
</comment>
<keyword evidence="3" id="KW-1133">Transmembrane helix</keyword>
<evidence type="ECO:0000313" key="5">
    <source>
        <dbReference type="EMBL" id="KAF7726988.1"/>
    </source>
</evidence>
<keyword evidence="6" id="KW-1185">Reference proteome</keyword>
<evidence type="ECO:0000256" key="2">
    <source>
        <dbReference type="ARBA" id="ARBA00006727"/>
    </source>
</evidence>
<dbReference type="SUPFAM" id="SSF103473">
    <property type="entry name" value="MFS general substrate transporter"/>
    <property type="match status" value="1"/>
</dbReference>
<protein>
    <recommendedName>
        <fullName evidence="4">Major facilitator superfamily (MFS) profile domain-containing protein</fullName>
    </recommendedName>
</protein>
<feature type="transmembrane region" description="Helical" evidence="3">
    <location>
        <begin position="227"/>
        <end position="248"/>
    </location>
</feature>
<keyword evidence="3" id="KW-0812">Transmembrane</keyword>
<feature type="domain" description="Major facilitator superfamily (MFS) profile" evidence="4">
    <location>
        <begin position="305"/>
        <end position="492"/>
    </location>
</feature>
<feature type="transmembrane region" description="Helical" evidence="3">
    <location>
        <begin position="100"/>
        <end position="121"/>
    </location>
</feature>